<dbReference type="Proteomes" id="UP000015462">
    <property type="component" value="Unassembled WGS sequence"/>
</dbReference>
<proteinExistence type="predicted"/>
<dbReference type="Gene3D" id="3.30.70.270">
    <property type="match status" value="1"/>
</dbReference>
<dbReference type="AlphaFoldDB" id="A0AB33Z2A3"/>
<dbReference type="PROSITE" id="PS50887">
    <property type="entry name" value="GGDEF"/>
    <property type="match status" value="1"/>
</dbReference>
<sequence>MTLDQPESRCSITGLPDAATFSEQTEQLLEFCTRTHANALMLFITFDTSVSEINGQQNDLALKAIAKRLLSKARDSDIYAHLGEMNFANLTIETSEKHTPILIEKLKIELAQPITLMDGSSIKLNTKVGLAEYPKQGKSYAELIEVARKNTQTL</sequence>
<dbReference type="SMART" id="SM00267">
    <property type="entry name" value="GGDEF"/>
    <property type="match status" value="1"/>
</dbReference>
<dbReference type="InterPro" id="IPR029787">
    <property type="entry name" value="Nucleotide_cyclase"/>
</dbReference>
<keyword evidence="3" id="KW-1185">Reference proteome</keyword>
<evidence type="ECO:0000313" key="2">
    <source>
        <dbReference type="EMBL" id="EPD13596.1"/>
    </source>
</evidence>
<evidence type="ECO:0000259" key="1">
    <source>
        <dbReference type="PROSITE" id="PS50887"/>
    </source>
</evidence>
<reference evidence="2 3" key="1">
    <citation type="journal article" date="2013" name="Genome Announc.">
        <title>Genome Sequence of the Pyrene- and Fluoranthene-Degrading Bacterium Cycloclasticus sp. Strain PY97M.</title>
        <authorList>
            <person name="Cui Z."/>
            <person name="Xu G."/>
            <person name="Li Q."/>
            <person name="Gao W."/>
            <person name="Zheng L."/>
        </authorList>
    </citation>
    <scope>NUCLEOTIDE SEQUENCE [LARGE SCALE GENOMIC DNA]</scope>
    <source>
        <strain evidence="2 3">PY97M</strain>
    </source>
</reference>
<gene>
    <name evidence="2" type="ORF">L196_03646</name>
</gene>
<dbReference type="EMBL" id="ASHL01000002">
    <property type="protein sequence ID" value="EPD13596.1"/>
    <property type="molecule type" value="Genomic_DNA"/>
</dbReference>
<dbReference type="InterPro" id="IPR000160">
    <property type="entry name" value="GGDEF_dom"/>
</dbReference>
<protein>
    <submittedName>
        <fullName evidence="2">Cyclic diguanylate phosphodiesterase</fullName>
    </submittedName>
</protein>
<accession>A0AB33Z2A3</accession>
<evidence type="ECO:0000313" key="3">
    <source>
        <dbReference type="Proteomes" id="UP000015462"/>
    </source>
</evidence>
<dbReference type="RefSeq" id="WP_015006374.1">
    <property type="nucleotide sequence ID" value="NZ_JBLWZB010000004.1"/>
</dbReference>
<dbReference type="SUPFAM" id="SSF55073">
    <property type="entry name" value="Nucleotide cyclase"/>
    <property type="match status" value="1"/>
</dbReference>
<name>A0AB33Z2A3_9GAMM</name>
<dbReference type="InterPro" id="IPR043128">
    <property type="entry name" value="Rev_trsase/Diguanyl_cyclase"/>
</dbReference>
<dbReference type="Pfam" id="PF00990">
    <property type="entry name" value="GGDEF"/>
    <property type="match status" value="1"/>
</dbReference>
<organism evidence="2 3">
    <name type="scientific">Cycloclasticus pugetii</name>
    <dbReference type="NCBI Taxonomy" id="34068"/>
    <lineage>
        <taxon>Bacteria</taxon>
        <taxon>Pseudomonadati</taxon>
        <taxon>Pseudomonadota</taxon>
        <taxon>Gammaproteobacteria</taxon>
        <taxon>Thiotrichales</taxon>
        <taxon>Piscirickettsiaceae</taxon>
        <taxon>Cycloclasticus</taxon>
    </lineage>
</organism>
<feature type="domain" description="GGDEF" evidence="1">
    <location>
        <begin position="37"/>
        <end position="154"/>
    </location>
</feature>
<dbReference type="NCBIfam" id="TIGR00254">
    <property type="entry name" value="GGDEF"/>
    <property type="match status" value="1"/>
</dbReference>
<comment type="caution">
    <text evidence="2">The sequence shown here is derived from an EMBL/GenBank/DDBJ whole genome shotgun (WGS) entry which is preliminary data.</text>
</comment>